<name>A0A0T5P9J6_9RHOB</name>
<dbReference type="Proteomes" id="UP000051401">
    <property type="component" value="Unassembled WGS sequence"/>
</dbReference>
<dbReference type="InterPro" id="IPR016181">
    <property type="entry name" value="Acyl_CoA_acyltransferase"/>
</dbReference>
<dbReference type="OrthoDB" id="7301318at2"/>
<dbReference type="EMBL" id="LAXI01000006">
    <property type="protein sequence ID" value="KRS17781.1"/>
    <property type="molecule type" value="Genomic_DNA"/>
</dbReference>
<evidence type="ECO:0000313" key="3">
    <source>
        <dbReference type="EMBL" id="QEW24451.1"/>
    </source>
</evidence>
<dbReference type="PROSITE" id="PS51186">
    <property type="entry name" value="GNAT"/>
    <property type="match status" value="1"/>
</dbReference>
<reference evidence="2 4" key="1">
    <citation type="submission" date="2015-04" db="EMBL/GenBank/DDBJ databases">
        <title>The draft genome sequence of Roseovarius indicus B108T.</title>
        <authorList>
            <person name="Li G."/>
            <person name="Lai Q."/>
            <person name="Shao Z."/>
            <person name="Yan P."/>
        </authorList>
    </citation>
    <scope>NUCLEOTIDE SEQUENCE [LARGE SCALE GENOMIC DNA]</scope>
    <source>
        <strain evidence="2 4">B108</strain>
    </source>
</reference>
<organism evidence="2 4">
    <name type="scientific">Roseovarius indicus</name>
    <dbReference type="NCBI Taxonomy" id="540747"/>
    <lineage>
        <taxon>Bacteria</taxon>
        <taxon>Pseudomonadati</taxon>
        <taxon>Pseudomonadota</taxon>
        <taxon>Alphaproteobacteria</taxon>
        <taxon>Rhodobacterales</taxon>
        <taxon>Roseobacteraceae</taxon>
        <taxon>Roseovarius</taxon>
    </lineage>
</organism>
<evidence type="ECO:0000313" key="4">
    <source>
        <dbReference type="Proteomes" id="UP000051401"/>
    </source>
</evidence>
<reference evidence="3 5" key="2">
    <citation type="submission" date="2018-08" db="EMBL/GenBank/DDBJ databases">
        <title>Genetic Globetrotter - A new plasmid hitch-hiking vast phylogenetic and geographic distances.</title>
        <authorList>
            <person name="Vollmers J."/>
            <person name="Petersen J."/>
        </authorList>
    </citation>
    <scope>NUCLEOTIDE SEQUENCE [LARGE SCALE GENOMIC DNA]</scope>
    <source>
        <strain evidence="3 5">DSM 26383</strain>
    </source>
</reference>
<dbReference type="Pfam" id="PF00583">
    <property type="entry name" value="Acetyltransf_1"/>
    <property type="match status" value="1"/>
</dbReference>
<dbReference type="Gene3D" id="3.40.630.30">
    <property type="match status" value="1"/>
</dbReference>
<sequence>MIPDIETLYGVIDATWAPAAMTQAGPWTIREGQGGGQRVSAATANGPVTEADLPQAEEAMRALGQTPLFMIRKGDDDLDTMLAGRGYKVVDPVNLWIGKAQPLADEAGPRGKAYAVWEPLAIQVDMWADGGIGPGRIAVMHRVESPKTSIIGRFEHTPAATAFVGLHAGVAMIHALEVPEALRRKGVAVRVCRQAALWSVQNGGTWISALCTQANTGANALYSSLGLGVVGQYHYRKAQEDSAS</sequence>
<evidence type="ECO:0000259" key="1">
    <source>
        <dbReference type="PROSITE" id="PS51186"/>
    </source>
</evidence>
<dbReference type="GO" id="GO:0016747">
    <property type="term" value="F:acyltransferase activity, transferring groups other than amino-acyl groups"/>
    <property type="evidence" value="ECO:0007669"/>
    <property type="project" value="InterPro"/>
</dbReference>
<dbReference type="InterPro" id="IPR000182">
    <property type="entry name" value="GNAT_dom"/>
</dbReference>
<dbReference type="RefSeq" id="WP_057816430.1">
    <property type="nucleotide sequence ID" value="NZ_CP031598.1"/>
</dbReference>
<dbReference type="PATRIC" id="fig|540747.5.peg.5452"/>
<keyword evidence="2" id="KW-0808">Transferase</keyword>
<dbReference type="STRING" id="540747.SAMN04488031_10722"/>
<accession>A0A0T5P9J6</accession>
<dbReference type="SUPFAM" id="SSF55729">
    <property type="entry name" value="Acyl-CoA N-acyltransferases (Nat)"/>
    <property type="match status" value="1"/>
</dbReference>
<evidence type="ECO:0000313" key="5">
    <source>
        <dbReference type="Proteomes" id="UP000325785"/>
    </source>
</evidence>
<feature type="domain" description="N-acetyltransferase" evidence="1">
    <location>
        <begin position="109"/>
        <end position="244"/>
    </location>
</feature>
<dbReference type="Proteomes" id="UP000325785">
    <property type="component" value="Chromosome"/>
</dbReference>
<gene>
    <name evidence="3" type="ORF">RIdsm_00230</name>
    <name evidence="2" type="ORF">XM52_12365</name>
</gene>
<evidence type="ECO:0000313" key="2">
    <source>
        <dbReference type="EMBL" id="KRS17781.1"/>
    </source>
</evidence>
<proteinExistence type="predicted"/>
<dbReference type="EMBL" id="CP031598">
    <property type="protein sequence ID" value="QEW24451.1"/>
    <property type="molecule type" value="Genomic_DNA"/>
</dbReference>
<dbReference type="AlphaFoldDB" id="A0A0T5P9J6"/>
<protein>
    <submittedName>
        <fullName evidence="2 3">Acetyltransferase</fullName>
    </submittedName>
</protein>
<dbReference type="KEGG" id="rid:RIdsm_00230"/>
<keyword evidence="4" id="KW-1185">Reference proteome</keyword>